<evidence type="ECO:0000313" key="5">
    <source>
        <dbReference type="Proteomes" id="UP001309876"/>
    </source>
</evidence>
<evidence type="ECO:0000256" key="1">
    <source>
        <dbReference type="SAM" id="MobiDB-lite"/>
    </source>
</evidence>
<accession>A0AAN7SWW7</accession>
<evidence type="ECO:0000256" key="2">
    <source>
        <dbReference type="SAM" id="Phobius"/>
    </source>
</evidence>
<proteinExistence type="predicted"/>
<dbReference type="EMBL" id="JAVRRJ010000006">
    <property type="protein sequence ID" value="KAK5083736.1"/>
    <property type="molecule type" value="Genomic_DNA"/>
</dbReference>
<feature type="signal peptide" evidence="3">
    <location>
        <begin position="1"/>
        <end position="21"/>
    </location>
</feature>
<keyword evidence="2" id="KW-0812">Transmembrane</keyword>
<evidence type="ECO:0000256" key="3">
    <source>
        <dbReference type="SAM" id="SignalP"/>
    </source>
</evidence>
<evidence type="ECO:0000313" key="4">
    <source>
        <dbReference type="EMBL" id="KAK5083736.1"/>
    </source>
</evidence>
<reference evidence="4 5" key="1">
    <citation type="submission" date="2023-08" db="EMBL/GenBank/DDBJ databases">
        <title>Black Yeasts Isolated from many extreme environments.</title>
        <authorList>
            <person name="Coleine C."/>
            <person name="Stajich J.E."/>
            <person name="Selbmann L."/>
        </authorList>
    </citation>
    <scope>NUCLEOTIDE SEQUENCE [LARGE SCALE GENOMIC DNA]</scope>
    <source>
        <strain evidence="4 5">CCFEE 5910</strain>
    </source>
</reference>
<dbReference type="PANTHER" id="PTHR16861:SF7">
    <property type="entry name" value="MEMBRANE ANCHOR OPY2 N-TERMINAL DOMAIN-CONTAINING PROTEIN"/>
    <property type="match status" value="1"/>
</dbReference>
<dbReference type="Proteomes" id="UP001309876">
    <property type="component" value="Unassembled WGS sequence"/>
</dbReference>
<keyword evidence="2" id="KW-0472">Membrane</keyword>
<dbReference type="PANTHER" id="PTHR16861">
    <property type="entry name" value="GLYCOPROTEIN 38"/>
    <property type="match status" value="1"/>
</dbReference>
<organism evidence="4 5">
    <name type="scientific">Lithohypha guttulata</name>
    <dbReference type="NCBI Taxonomy" id="1690604"/>
    <lineage>
        <taxon>Eukaryota</taxon>
        <taxon>Fungi</taxon>
        <taxon>Dikarya</taxon>
        <taxon>Ascomycota</taxon>
        <taxon>Pezizomycotina</taxon>
        <taxon>Eurotiomycetes</taxon>
        <taxon>Chaetothyriomycetidae</taxon>
        <taxon>Chaetothyriales</taxon>
        <taxon>Trichomeriaceae</taxon>
        <taxon>Lithohypha</taxon>
    </lineage>
</organism>
<keyword evidence="5" id="KW-1185">Reference proteome</keyword>
<comment type="caution">
    <text evidence="4">The sequence shown here is derived from an EMBL/GenBank/DDBJ whole genome shotgun (WGS) entry which is preliminary data.</text>
</comment>
<feature type="transmembrane region" description="Helical" evidence="2">
    <location>
        <begin position="274"/>
        <end position="299"/>
    </location>
</feature>
<feature type="region of interest" description="Disordered" evidence="1">
    <location>
        <begin position="192"/>
        <end position="257"/>
    </location>
</feature>
<protein>
    <submittedName>
        <fullName evidence="4">Uncharacterized protein</fullName>
    </submittedName>
</protein>
<sequence>MLPTPVTALLFGLSQLNNVLAISQYTALHEPNFDLYGTSPAPTPGPRLLELKGRNPGDLQKRQSSLLTKTCGYFDGVLSDPFTCDDDDGGDYACAYNNDKNYFGCCSVSAGQFVLSDCPNVNNPYTGCYPYESASACTGACYYQNRVCGSVYPFCGINLMRTGSATYTAYYCNSVQAGATYTVLASWTTTDYPSSTTSTRTTTRTVTSTTRTTTTPSSIRSTTPTTTATTSLSSPDTNNQVVTSTPRTPSATAPPVSATSGAVQIDDNNGGTNVGAIAGGVVGGVLGLALIIGGIVYYLHRKKVAERKEARMEISQVQ</sequence>
<keyword evidence="3" id="KW-0732">Signal</keyword>
<dbReference type="AlphaFoldDB" id="A0AAN7SWW7"/>
<feature type="chain" id="PRO_5042960524" evidence="3">
    <location>
        <begin position="22"/>
        <end position="318"/>
    </location>
</feature>
<name>A0AAN7SWW7_9EURO</name>
<gene>
    <name evidence="4" type="ORF">LTR05_006241</name>
</gene>
<keyword evidence="2" id="KW-1133">Transmembrane helix</keyword>